<protein>
    <submittedName>
        <fullName evidence="2">Uncharacterized protein</fullName>
    </submittedName>
</protein>
<name>A0A132B7N9_MOLSC</name>
<gene>
    <name evidence="2" type="ORF">LY89DRAFT_741782</name>
</gene>
<sequence>MQTPSETEDTFGFTAAQHWLHNTTISTKALQNDISSILPILPVMVSSAQMPFDDTRRENSYHSLEGFTALITSPTCFSHAFLSPTQLQEVPNSCFSAQSCPGSYQSVDILGFTLKYDFSVQLQHFHDFVQCYLGCHPFTFRLASDEEIAEEILCWGTDQCSKFAAHIERRSYAELRNPHLRLKREARNAQRQLARMRAEEALAEQTIREPQIEDMRTLGECFRDGQNAGDEMELGEKGKESLEFVSGGKRACHVGCEEGTRKRAAIC</sequence>
<keyword evidence="1" id="KW-0175">Coiled coil</keyword>
<organism evidence="2 3">
    <name type="scientific">Mollisia scopiformis</name>
    <name type="common">Conifer needle endophyte fungus</name>
    <name type="synonym">Phialocephala scopiformis</name>
    <dbReference type="NCBI Taxonomy" id="149040"/>
    <lineage>
        <taxon>Eukaryota</taxon>
        <taxon>Fungi</taxon>
        <taxon>Dikarya</taxon>
        <taxon>Ascomycota</taxon>
        <taxon>Pezizomycotina</taxon>
        <taxon>Leotiomycetes</taxon>
        <taxon>Helotiales</taxon>
        <taxon>Mollisiaceae</taxon>
        <taxon>Mollisia</taxon>
    </lineage>
</organism>
<dbReference type="KEGG" id="psco:LY89DRAFT_741782"/>
<dbReference type="AlphaFoldDB" id="A0A132B7N9"/>
<dbReference type="Proteomes" id="UP000070700">
    <property type="component" value="Unassembled WGS sequence"/>
</dbReference>
<feature type="coiled-coil region" evidence="1">
    <location>
        <begin position="179"/>
        <end position="206"/>
    </location>
</feature>
<dbReference type="InParanoid" id="A0A132B7N9"/>
<dbReference type="EMBL" id="KQ947435">
    <property type="protein sequence ID" value="KUJ08412.1"/>
    <property type="molecule type" value="Genomic_DNA"/>
</dbReference>
<keyword evidence="3" id="KW-1185">Reference proteome</keyword>
<evidence type="ECO:0000313" key="3">
    <source>
        <dbReference type="Proteomes" id="UP000070700"/>
    </source>
</evidence>
<accession>A0A132B7N9</accession>
<proteinExistence type="predicted"/>
<evidence type="ECO:0000313" key="2">
    <source>
        <dbReference type="EMBL" id="KUJ08412.1"/>
    </source>
</evidence>
<dbReference type="RefSeq" id="XP_018062767.1">
    <property type="nucleotide sequence ID" value="XM_018220755.1"/>
</dbReference>
<dbReference type="GeneID" id="28830481"/>
<evidence type="ECO:0000256" key="1">
    <source>
        <dbReference type="SAM" id="Coils"/>
    </source>
</evidence>
<dbReference type="OrthoDB" id="10657837at2759"/>
<reference evidence="2 3" key="1">
    <citation type="submission" date="2015-10" db="EMBL/GenBank/DDBJ databases">
        <title>Full genome of DAOMC 229536 Phialocephala scopiformis, a fungal endophyte of spruce producing the potent anti-insectan compound rugulosin.</title>
        <authorList>
            <consortium name="DOE Joint Genome Institute"/>
            <person name="Walker A.K."/>
            <person name="Frasz S.L."/>
            <person name="Seifert K.A."/>
            <person name="Miller J.D."/>
            <person name="Mondo S.J."/>
            <person name="Labutti K."/>
            <person name="Lipzen A."/>
            <person name="Dockter R."/>
            <person name="Kennedy M."/>
            <person name="Grigoriev I.V."/>
            <person name="Spatafora J.W."/>
        </authorList>
    </citation>
    <scope>NUCLEOTIDE SEQUENCE [LARGE SCALE GENOMIC DNA]</scope>
    <source>
        <strain evidence="2 3">CBS 120377</strain>
    </source>
</reference>